<evidence type="ECO:0000256" key="1">
    <source>
        <dbReference type="SAM" id="MobiDB-lite"/>
    </source>
</evidence>
<accession>A0A218Z6B7</accession>
<keyword evidence="3" id="KW-1185">Reference proteome</keyword>
<organism evidence="2 3">
    <name type="scientific">Diplocarpon coronariae</name>
    <dbReference type="NCBI Taxonomy" id="2795749"/>
    <lineage>
        <taxon>Eukaryota</taxon>
        <taxon>Fungi</taxon>
        <taxon>Dikarya</taxon>
        <taxon>Ascomycota</taxon>
        <taxon>Pezizomycotina</taxon>
        <taxon>Leotiomycetes</taxon>
        <taxon>Helotiales</taxon>
        <taxon>Drepanopezizaceae</taxon>
        <taxon>Diplocarpon</taxon>
    </lineage>
</organism>
<sequence length="122" mass="12730">MGLFLKDLKTINYSFKMPTLAHVATKGVLSDEASEVMQKVSPQIHASPQSSGSSSFQQMSDSSPAPSDESSNDASVAVILSRNLSVCPGALVLGTDHGAIACHETLFVALAEPSPSSEHTIT</sequence>
<protein>
    <submittedName>
        <fullName evidence="2">Uncharacterized protein</fullName>
    </submittedName>
</protein>
<dbReference type="EMBL" id="MZNU01000176">
    <property type="protein sequence ID" value="OWP03312.1"/>
    <property type="molecule type" value="Genomic_DNA"/>
</dbReference>
<dbReference type="AlphaFoldDB" id="A0A218Z6B7"/>
<evidence type="ECO:0000313" key="3">
    <source>
        <dbReference type="Proteomes" id="UP000242519"/>
    </source>
</evidence>
<comment type="caution">
    <text evidence="2">The sequence shown here is derived from an EMBL/GenBank/DDBJ whole genome shotgun (WGS) entry which is preliminary data.</text>
</comment>
<dbReference type="InParanoid" id="A0A218Z6B7"/>
<feature type="region of interest" description="Disordered" evidence="1">
    <location>
        <begin position="32"/>
        <end position="73"/>
    </location>
</feature>
<feature type="compositionally biased region" description="Low complexity" evidence="1">
    <location>
        <begin position="47"/>
        <end position="73"/>
    </location>
</feature>
<name>A0A218Z6B7_9HELO</name>
<gene>
    <name evidence="2" type="ORF">B2J93_7330</name>
</gene>
<evidence type="ECO:0000313" key="2">
    <source>
        <dbReference type="EMBL" id="OWP03312.1"/>
    </source>
</evidence>
<proteinExistence type="predicted"/>
<reference evidence="2 3" key="1">
    <citation type="submission" date="2017-04" db="EMBL/GenBank/DDBJ databases">
        <title>Draft genome sequence of Marssonina coronaria NL1: causal agent of apple blotch.</title>
        <authorList>
            <person name="Cheng Q."/>
        </authorList>
    </citation>
    <scope>NUCLEOTIDE SEQUENCE [LARGE SCALE GENOMIC DNA]</scope>
    <source>
        <strain evidence="2 3">NL1</strain>
    </source>
</reference>
<dbReference type="Proteomes" id="UP000242519">
    <property type="component" value="Unassembled WGS sequence"/>
</dbReference>